<dbReference type="PANTHER" id="PTHR33144">
    <property type="entry name" value="OS10G0409366 PROTEIN-RELATED"/>
    <property type="match status" value="1"/>
</dbReference>
<reference evidence="2" key="1">
    <citation type="submission" date="2019-10" db="EMBL/GenBank/DDBJ databases">
        <authorList>
            <person name="Zhang R."/>
            <person name="Pan Y."/>
            <person name="Wang J."/>
            <person name="Ma R."/>
            <person name="Yu S."/>
        </authorList>
    </citation>
    <scope>NUCLEOTIDE SEQUENCE</scope>
    <source>
        <strain evidence="2">LA-IB0</strain>
        <tissue evidence="2">Leaf</tissue>
    </source>
</reference>
<dbReference type="Pfam" id="PF03017">
    <property type="entry name" value="Transposase_23"/>
    <property type="match status" value="1"/>
</dbReference>
<comment type="caution">
    <text evidence="2">The sequence shown here is derived from an EMBL/GenBank/DDBJ whole genome shotgun (WGS) entry which is preliminary data.</text>
</comment>
<evidence type="ECO:0000313" key="2">
    <source>
        <dbReference type="EMBL" id="KAG8383449.1"/>
    </source>
</evidence>
<dbReference type="AlphaFoldDB" id="A0AAV6XT10"/>
<organism evidence="2 3">
    <name type="scientific">Buddleja alternifolia</name>
    <dbReference type="NCBI Taxonomy" id="168488"/>
    <lineage>
        <taxon>Eukaryota</taxon>
        <taxon>Viridiplantae</taxon>
        <taxon>Streptophyta</taxon>
        <taxon>Embryophyta</taxon>
        <taxon>Tracheophyta</taxon>
        <taxon>Spermatophyta</taxon>
        <taxon>Magnoliopsida</taxon>
        <taxon>eudicotyledons</taxon>
        <taxon>Gunneridae</taxon>
        <taxon>Pentapetalae</taxon>
        <taxon>asterids</taxon>
        <taxon>lamiids</taxon>
        <taxon>Lamiales</taxon>
        <taxon>Scrophulariaceae</taxon>
        <taxon>Buddlejeae</taxon>
        <taxon>Buddleja</taxon>
    </lineage>
</organism>
<feature type="domain" description="Transposase Tnp1/En/Spm-like" evidence="1">
    <location>
        <begin position="231"/>
        <end position="294"/>
    </location>
</feature>
<dbReference type="InterPro" id="IPR004252">
    <property type="entry name" value="Probable_transposase_24"/>
</dbReference>
<name>A0AAV6XT10_9LAMI</name>
<accession>A0AAV6XT10</accession>
<evidence type="ECO:0000259" key="1">
    <source>
        <dbReference type="Pfam" id="PF03017"/>
    </source>
</evidence>
<dbReference type="PANTHER" id="PTHR33144:SF25">
    <property type="entry name" value="DUF4216 DOMAIN-CONTAINING PROTEIN"/>
    <property type="match status" value="1"/>
</dbReference>
<protein>
    <recommendedName>
        <fullName evidence="1">Transposase Tnp1/En/Spm-like domain-containing protein</fullName>
    </recommendedName>
</protein>
<dbReference type="Pfam" id="PF03004">
    <property type="entry name" value="Transposase_24"/>
    <property type="match status" value="1"/>
</dbReference>
<dbReference type="Proteomes" id="UP000826271">
    <property type="component" value="Unassembled WGS sequence"/>
</dbReference>
<sequence>MARTRKHGCTNRLPNVNQQEEVLVHQSPRSDGCISDHTNKNKTRGCTFCPKIWGLPLGVKLPVQLNKFGQPIYDNNSQFSTFLGTLAKMGPYCPIDILDWHKVPKSNKNEMLGIVQKMETLEEGLEVKYFEPEMSLEYVVKITDERVIEEQWKGLLTFWLSEEGKKVSIRGKEARKRKKLNHITGRRSFAQIREDEGRKIGREPTREETFDFCFPVEEEGEARQLMVNCIALLSIMDRKEIVAKGFLKNMDPSDQVGGQALGKNYCEVHVNVAVKSDEDLIRPYDCLQIIEDALGMSISWPISLVVRDED</sequence>
<gene>
    <name evidence="2" type="ORF">BUALT_Bualt04G0014400</name>
</gene>
<dbReference type="InterPro" id="IPR004264">
    <property type="entry name" value="Transposase_23"/>
</dbReference>
<proteinExistence type="predicted"/>
<keyword evidence="3" id="KW-1185">Reference proteome</keyword>
<evidence type="ECO:0000313" key="3">
    <source>
        <dbReference type="Proteomes" id="UP000826271"/>
    </source>
</evidence>
<dbReference type="EMBL" id="WHWC01000004">
    <property type="protein sequence ID" value="KAG8383449.1"/>
    <property type="molecule type" value="Genomic_DNA"/>
</dbReference>